<evidence type="ECO:0000256" key="1">
    <source>
        <dbReference type="SAM" id="MobiDB-lite"/>
    </source>
</evidence>
<organism evidence="2 3">
    <name type="scientific">Cercospora beticola</name>
    <name type="common">Sugarbeet leaf spot fungus</name>
    <dbReference type="NCBI Taxonomy" id="122368"/>
    <lineage>
        <taxon>Eukaryota</taxon>
        <taxon>Fungi</taxon>
        <taxon>Dikarya</taxon>
        <taxon>Ascomycota</taxon>
        <taxon>Pezizomycotina</taxon>
        <taxon>Dothideomycetes</taxon>
        <taxon>Dothideomycetidae</taxon>
        <taxon>Mycosphaerellales</taxon>
        <taxon>Mycosphaerellaceae</taxon>
        <taxon>Cercospora</taxon>
    </lineage>
</organism>
<dbReference type="Proteomes" id="UP000230605">
    <property type="component" value="Chromosome 5"/>
</dbReference>
<comment type="caution">
    <text evidence="2">The sequence shown here is derived from an EMBL/GenBank/DDBJ whole genome shotgun (WGS) entry which is preliminary data.</text>
</comment>
<name>A0A2G5H9H3_CERBT</name>
<evidence type="ECO:0000313" key="2">
    <source>
        <dbReference type="EMBL" id="PIA89179.1"/>
    </source>
</evidence>
<protein>
    <submittedName>
        <fullName evidence="2">Uncharacterized protein</fullName>
    </submittedName>
</protein>
<feature type="region of interest" description="Disordered" evidence="1">
    <location>
        <begin position="367"/>
        <end position="392"/>
    </location>
</feature>
<dbReference type="EMBL" id="LKMD01000108">
    <property type="protein sequence ID" value="PIA89179.1"/>
    <property type="molecule type" value="Genomic_DNA"/>
</dbReference>
<accession>A0A2G5H9H3</accession>
<reference evidence="2 3" key="1">
    <citation type="submission" date="2015-10" db="EMBL/GenBank/DDBJ databases">
        <title>The cercosporin biosynthetic gene cluster was horizontally transferred to several fungal lineages and shown to be expanded in Cercospora beticola based on microsynteny with recipient genomes.</title>
        <authorList>
            <person name="De Jonge R."/>
            <person name="Ebert M.K."/>
            <person name="Suttle J.C."/>
            <person name="Jurick Ii W.M."/>
            <person name="Secor G.A."/>
            <person name="Thomma B.P."/>
            <person name="Van De Peer Y."/>
            <person name="Bolton M.D."/>
        </authorList>
    </citation>
    <scope>NUCLEOTIDE SEQUENCE [LARGE SCALE GENOMIC DNA]</scope>
    <source>
        <strain evidence="2 3">09-40</strain>
    </source>
</reference>
<dbReference type="OrthoDB" id="3939615at2759"/>
<gene>
    <name evidence="2" type="ORF">CB0940_07788</name>
</gene>
<evidence type="ECO:0000313" key="3">
    <source>
        <dbReference type="Proteomes" id="UP000230605"/>
    </source>
</evidence>
<proteinExistence type="predicted"/>
<feature type="compositionally biased region" description="Acidic residues" evidence="1">
    <location>
        <begin position="376"/>
        <end position="392"/>
    </location>
</feature>
<dbReference type="AlphaFoldDB" id="A0A2G5H9H3"/>
<sequence>MDFFATGTMADFSTTGTMDDNLSRGELRALLSRTGYLPAELWDATFDYIHPSEANDAPSTPTNIIWPTGERGDPCVPPKDGKCLLDAMSEEVLREVISALLPAKHKLIKCVCGEADTKAPSSEPRRNRVSDLMTVNKKFRDTIKTIIYEERFFEVHVHQGGTGGVEFLDAGYQPLAYCESASDDRFEKFSVHDEYGFQMVKKIKIKIFPTIAKRCKAVTLNTYFMIQALCRLLERGGQEEDRIVNISVTFPKGETSTNSHNRHSIMADEHYWWDPTTREPRCTSIHSIPDIELVLHPFTTLTRVHNVNIELPPMVRQHAPTVNFVSGLVAGMRSKSSLPTLLLSREQEISIQCMRSEVELYLYRQKHGKSQQSVEDMGEEEMEDETPEDDDEDDDLQAAIMASMTSFGAGPPPVLGDTYSSSINSIPLTGQLHRERRAATVEDDGLNPTSLRSRRNRLLTTRFHSAGRSRSQSISPSLTRSYSLERVPEYDENDGHQNDNSAHTQLLFSSEQVEPNVRERIEMIEEAFDLAQRGPASAENHRSSASRTWLSRLLGTARNGSDDEMTGV</sequence>